<proteinExistence type="predicted"/>
<evidence type="ECO:0000313" key="3">
    <source>
        <dbReference type="EnsemblMetazoa" id="Aqu2.1.22408_001"/>
    </source>
</evidence>
<dbReference type="AlphaFoldDB" id="A0A1X7U409"/>
<feature type="chain" id="PRO_5013390329" evidence="2">
    <location>
        <begin position="22"/>
        <end position="138"/>
    </location>
</feature>
<accession>A0A1X7U409</accession>
<dbReference type="KEGG" id="aqu:109584801"/>
<keyword evidence="2" id="KW-0732">Signal</keyword>
<organism evidence="3">
    <name type="scientific">Amphimedon queenslandica</name>
    <name type="common">Sponge</name>
    <dbReference type="NCBI Taxonomy" id="400682"/>
    <lineage>
        <taxon>Eukaryota</taxon>
        <taxon>Metazoa</taxon>
        <taxon>Porifera</taxon>
        <taxon>Demospongiae</taxon>
        <taxon>Heteroscleromorpha</taxon>
        <taxon>Haplosclerida</taxon>
        <taxon>Niphatidae</taxon>
        <taxon>Amphimedon</taxon>
    </lineage>
</organism>
<protein>
    <submittedName>
        <fullName evidence="3">Uncharacterized protein</fullName>
    </submittedName>
</protein>
<dbReference type="InParanoid" id="A0A1X7U409"/>
<dbReference type="Proteomes" id="UP000007879">
    <property type="component" value="Unassembled WGS sequence"/>
</dbReference>
<reference evidence="3" key="2">
    <citation type="submission" date="2017-05" db="UniProtKB">
        <authorList>
            <consortium name="EnsemblMetazoa"/>
        </authorList>
    </citation>
    <scope>IDENTIFICATION</scope>
</reference>
<evidence type="ECO:0000256" key="2">
    <source>
        <dbReference type="SAM" id="SignalP"/>
    </source>
</evidence>
<name>A0A1X7U409_AMPQE</name>
<dbReference type="EnsemblMetazoa" id="XM_020000677.1">
    <property type="protein sequence ID" value="XP_019856236.1"/>
    <property type="gene ID" value="LOC109584801"/>
</dbReference>
<keyword evidence="4" id="KW-1185">Reference proteome</keyword>
<sequence>MKVYFAIVAIFLVLIAAGANAQDPKQSDVFEQELNREDNPGGDGLEKEAMEEPDGSQHLSSDKPHPVNIANAHAQGRRYYTCHYCICSKPRGSHGMSYTSSCYRCYGRSRKWQRCYYCSCSAQYNNYYSYFGFCYSCY</sequence>
<evidence type="ECO:0000256" key="1">
    <source>
        <dbReference type="SAM" id="MobiDB-lite"/>
    </source>
</evidence>
<gene>
    <name evidence="3" type="primary">109584801</name>
</gene>
<feature type="signal peptide" evidence="2">
    <location>
        <begin position="1"/>
        <end position="21"/>
    </location>
</feature>
<evidence type="ECO:0000313" key="4">
    <source>
        <dbReference type="Proteomes" id="UP000007879"/>
    </source>
</evidence>
<feature type="region of interest" description="Disordered" evidence="1">
    <location>
        <begin position="31"/>
        <end position="68"/>
    </location>
</feature>
<reference evidence="4" key="1">
    <citation type="journal article" date="2010" name="Nature">
        <title>The Amphimedon queenslandica genome and the evolution of animal complexity.</title>
        <authorList>
            <person name="Srivastava M."/>
            <person name="Simakov O."/>
            <person name="Chapman J."/>
            <person name="Fahey B."/>
            <person name="Gauthier M.E."/>
            <person name="Mitros T."/>
            <person name="Richards G.S."/>
            <person name="Conaco C."/>
            <person name="Dacre M."/>
            <person name="Hellsten U."/>
            <person name="Larroux C."/>
            <person name="Putnam N.H."/>
            <person name="Stanke M."/>
            <person name="Adamska M."/>
            <person name="Darling A."/>
            <person name="Degnan S.M."/>
            <person name="Oakley T.H."/>
            <person name="Plachetzki D.C."/>
            <person name="Zhai Y."/>
            <person name="Adamski M."/>
            <person name="Calcino A."/>
            <person name="Cummins S.F."/>
            <person name="Goodstein D.M."/>
            <person name="Harris C."/>
            <person name="Jackson D.J."/>
            <person name="Leys S.P."/>
            <person name="Shu S."/>
            <person name="Woodcroft B.J."/>
            <person name="Vervoort M."/>
            <person name="Kosik K.S."/>
            <person name="Manning G."/>
            <person name="Degnan B.M."/>
            <person name="Rokhsar D.S."/>
        </authorList>
    </citation>
    <scope>NUCLEOTIDE SEQUENCE [LARGE SCALE GENOMIC DNA]</scope>
</reference>
<dbReference type="EnsemblMetazoa" id="Aqu2.1.22408_001">
    <property type="protein sequence ID" value="Aqu2.1.22408_001"/>
    <property type="gene ID" value="Aqu2.1.22408"/>
</dbReference>
<feature type="compositionally biased region" description="Basic and acidic residues" evidence="1">
    <location>
        <begin position="31"/>
        <end position="50"/>
    </location>
</feature>